<evidence type="ECO:0000313" key="8">
    <source>
        <dbReference type="EMBL" id="MBC5687450.1"/>
    </source>
</evidence>
<evidence type="ECO:0000256" key="1">
    <source>
        <dbReference type="ARBA" id="ARBA00004651"/>
    </source>
</evidence>
<evidence type="ECO:0000256" key="6">
    <source>
        <dbReference type="SAM" id="Phobius"/>
    </source>
</evidence>
<dbReference type="GO" id="GO:0030420">
    <property type="term" value="P:establishment of competence for transformation"/>
    <property type="evidence" value="ECO:0007669"/>
    <property type="project" value="InterPro"/>
</dbReference>
<dbReference type="SUPFAM" id="SSF56281">
    <property type="entry name" value="Metallo-hydrolase/oxidoreductase"/>
    <property type="match status" value="1"/>
</dbReference>
<feature type="domain" description="Metallo-beta-lactamase" evidence="7">
    <location>
        <begin position="503"/>
        <end position="706"/>
    </location>
</feature>
<dbReference type="PANTHER" id="PTHR30619:SF1">
    <property type="entry name" value="RECOMBINATION PROTEIN 2"/>
    <property type="match status" value="1"/>
</dbReference>
<keyword evidence="3 6" id="KW-0812">Transmembrane</keyword>
<evidence type="ECO:0000256" key="3">
    <source>
        <dbReference type="ARBA" id="ARBA00022692"/>
    </source>
</evidence>
<name>A0A923RNI9_9FIRM</name>
<dbReference type="AlphaFoldDB" id="A0A923RNI9"/>
<evidence type="ECO:0000256" key="4">
    <source>
        <dbReference type="ARBA" id="ARBA00022989"/>
    </source>
</evidence>
<dbReference type="NCBIfam" id="TIGR00360">
    <property type="entry name" value="ComEC_N-term"/>
    <property type="match status" value="1"/>
</dbReference>
<evidence type="ECO:0000313" key="9">
    <source>
        <dbReference type="Proteomes" id="UP000652477"/>
    </source>
</evidence>
<protein>
    <submittedName>
        <fullName evidence="8">DNA internalization-related competence protein ComEC/Rec2</fullName>
    </submittedName>
</protein>
<evidence type="ECO:0000256" key="2">
    <source>
        <dbReference type="ARBA" id="ARBA00022475"/>
    </source>
</evidence>
<keyword evidence="4 6" id="KW-1133">Transmembrane helix</keyword>
<keyword evidence="9" id="KW-1185">Reference proteome</keyword>
<feature type="transmembrane region" description="Helical" evidence="6">
    <location>
        <begin position="187"/>
        <end position="206"/>
    </location>
</feature>
<dbReference type="InterPro" id="IPR052159">
    <property type="entry name" value="Competence_DNA_uptake"/>
</dbReference>
<feature type="transmembrane region" description="Helical" evidence="6">
    <location>
        <begin position="333"/>
        <end position="352"/>
    </location>
</feature>
<evidence type="ECO:0000259" key="7">
    <source>
        <dbReference type="SMART" id="SM00849"/>
    </source>
</evidence>
<dbReference type="PANTHER" id="PTHR30619">
    <property type="entry name" value="DNA INTERNALIZATION/COMPETENCE PROTEIN COMEC/REC2"/>
    <property type="match status" value="1"/>
</dbReference>
<dbReference type="Pfam" id="PF03772">
    <property type="entry name" value="Competence"/>
    <property type="match status" value="1"/>
</dbReference>
<gene>
    <name evidence="8" type="ORF">H8S37_00675</name>
</gene>
<sequence length="756" mass="84081">MGTLTVLSGGFRLTKDWNPSAIEKTIASKEHITVSGTVYKREEKTNVQALYIKEAQIVCQKQILKESKLLVYIKPNLSRKQVKIGNQVAIEGTVSFFESARNPGNFDQEFYYRSQGIHALIWAEEIEVVSAETKMMKEKLTEIKNCWKHKLIQIMGEYYGNSTSAILLGEKNGLDETMKESFRKNGIGHILAISGLHMSFIGMGLYKIQRRFGFPFFICGGSAVLLLLFYTVMTGAGISSRRALLMFGIRMGAEITGRNYDIATSLSLTAAVLAITSPLSVMDASFQLSFGAIAGLVLLTPILEESWMRREEKENEHKQKIVQKCRVKLKQGICASMAVNLFLTAPLMYFYFEIPTYSLLLNVLVIPLMPFFMAAGLTGSVLLLFAESAGEKVLFICKGILWFYDRICSLAERLPGNRIVTGRPQKVYIVLYYSVILGICIWFYCKNEQGKSSSTDTCKRQRRRRALAASAGVLGAAFGFLSICICSYRICTGIEMTVLDVGQGDGIFIRGPEGKCYLIDGGSSDVSSVGKYRIEPYLLSRAADTLDYVFLSHGDEDHVNGIEELLANQALGIRIKNLVLPPKSAWDERIEETADIAVQNQTRIVLMGEGDSLKEEEMTITCMYPETRYSGETGNAASMVLDISYGKFQCLLTGDIEAHSEAELLKKGLQGKYDVLKVAHHGSKGSSQEAFLEEIRPTIALISAGIDNRYGHPHEETVRRLKKYGCKVYSTQDNGAITIKSDGKSMQLNGYILKKE</sequence>
<dbReference type="EMBL" id="JACOPF010000001">
    <property type="protein sequence ID" value="MBC5687450.1"/>
    <property type="molecule type" value="Genomic_DNA"/>
</dbReference>
<proteinExistence type="predicted"/>
<evidence type="ECO:0000256" key="5">
    <source>
        <dbReference type="ARBA" id="ARBA00023136"/>
    </source>
</evidence>
<dbReference type="InterPro" id="IPR004797">
    <property type="entry name" value="Competence_ComEC/Rec2"/>
</dbReference>
<dbReference type="Pfam" id="PF13567">
    <property type="entry name" value="DUF4131"/>
    <property type="match status" value="1"/>
</dbReference>
<dbReference type="NCBIfam" id="TIGR00361">
    <property type="entry name" value="ComEC_Rec2"/>
    <property type="match status" value="1"/>
</dbReference>
<feature type="transmembrane region" description="Helical" evidence="6">
    <location>
        <begin position="285"/>
        <end position="303"/>
    </location>
</feature>
<dbReference type="CDD" id="cd07731">
    <property type="entry name" value="ComA-like_MBL-fold"/>
    <property type="match status" value="1"/>
</dbReference>
<feature type="transmembrane region" description="Helical" evidence="6">
    <location>
        <begin position="466"/>
        <end position="490"/>
    </location>
</feature>
<dbReference type="InterPro" id="IPR025405">
    <property type="entry name" value="DUF4131"/>
</dbReference>
<organism evidence="8 9">
    <name type="scientific">Mediterraneibacter hominis</name>
    <dbReference type="NCBI Taxonomy" id="2763054"/>
    <lineage>
        <taxon>Bacteria</taxon>
        <taxon>Bacillati</taxon>
        <taxon>Bacillota</taxon>
        <taxon>Clostridia</taxon>
        <taxon>Lachnospirales</taxon>
        <taxon>Lachnospiraceae</taxon>
        <taxon>Mediterraneibacter</taxon>
    </lineage>
</organism>
<feature type="transmembrane region" description="Helical" evidence="6">
    <location>
        <begin position="427"/>
        <end position="445"/>
    </location>
</feature>
<reference evidence="8" key="1">
    <citation type="submission" date="2020-08" db="EMBL/GenBank/DDBJ databases">
        <title>Genome public.</title>
        <authorList>
            <person name="Liu C."/>
            <person name="Sun Q."/>
        </authorList>
    </citation>
    <scope>NUCLEOTIDE SEQUENCE</scope>
    <source>
        <strain evidence="8">NSJ-55</strain>
    </source>
</reference>
<feature type="transmembrane region" description="Helical" evidence="6">
    <location>
        <begin position="364"/>
        <end position="386"/>
    </location>
</feature>
<dbReference type="Gene3D" id="3.60.15.10">
    <property type="entry name" value="Ribonuclease Z/Hydroxyacylglutathione hydrolase-like"/>
    <property type="match status" value="1"/>
</dbReference>
<dbReference type="InterPro" id="IPR004477">
    <property type="entry name" value="ComEC_N"/>
</dbReference>
<dbReference type="Pfam" id="PF00753">
    <property type="entry name" value="Lactamase_B"/>
    <property type="match status" value="1"/>
</dbReference>
<keyword evidence="5 6" id="KW-0472">Membrane</keyword>
<comment type="subcellular location">
    <subcellularLocation>
        <location evidence="1">Cell membrane</location>
        <topology evidence="1">Multi-pass membrane protein</topology>
    </subcellularLocation>
</comment>
<dbReference type="InterPro" id="IPR001279">
    <property type="entry name" value="Metallo-B-lactamas"/>
</dbReference>
<dbReference type="Proteomes" id="UP000652477">
    <property type="component" value="Unassembled WGS sequence"/>
</dbReference>
<keyword evidence="2" id="KW-1003">Cell membrane</keyword>
<dbReference type="SMART" id="SM00849">
    <property type="entry name" value="Lactamase_B"/>
    <property type="match status" value="1"/>
</dbReference>
<comment type="caution">
    <text evidence="8">The sequence shown here is derived from an EMBL/GenBank/DDBJ whole genome shotgun (WGS) entry which is preliminary data.</text>
</comment>
<dbReference type="InterPro" id="IPR036866">
    <property type="entry name" value="RibonucZ/Hydroxyglut_hydro"/>
</dbReference>
<dbReference type="InterPro" id="IPR035681">
    <property type="entry name" value="ComA-like_MBL"/>
</dbReference>
<feature type="transmembrane region" description="Helical" evidence="6">
    <location>
        <begin position="212"/>
        <end position="238"/>
    </location>
</feature>
<dbReference type="GO" id="GO:0005886">
    <property type="term" value="C:plasma membrane"/>
    <property type="evidence" value="ECO:0007669"/>
    <property type="project" value="UniProtKB-SubCell"/>
</dbReference>
<accession>A0A923RNI9</accession>